<gene>
    <name evidence="2" type="ORF">CWE06_01425</name>
</gene>
<sequence length="150" mass="16679">MIMIRELGEVVKIDGHWVTIQTHLQTGCGGCKQQNVCGAGVLAKALPNRRGLLDVWLQEPPTVGSQVELLLPEKAMMQFSVLLYLIPLLSLFIGAWFGYWLVPSHEGASIALGLLAFALSFWQLRRWLRGRDTRVQKLLQVNLVSPNSGS</sequence>
<dbReference type="PIRSF" id="PIRSF004923">
    <property type="entry name" value="RseC"/>
    <property type="match status" value="1"/>
</dbReference>
<keyword evidence="1" id="KW-0472">Membrane</keyword>
<keyword evidence="1" id="KW-1133">Transmembrane helix</keyword>
<dbReference type="EMBL" id="PIPI01000001">
    <property type="protein sequence ID" value="RUO21546.1"/>
    <property type="molecule type" value="Genomic_DNA"/>
</dbReference>
<dbReference type="PANTHER" id="PTHR35867:SF1">
    <property type="entry name" value="PROTEIN RSEC"/>
    <property type="match status" value="1"/>
</dbReference>
<reference evidence="2 3" key="1">
    <citation type="journal article" date="2011" name="Front. Microbiol.">
        <title>Genomic signatures of strain selection and enhancement in Bacillus atrophaeus var. globigii, a historical biowarfare simulant.</title>
        <authorList>
            <person name="Gibbons H.S."/>
            <person name="Broomall S.M."/>
            <person name="McNew L.A."/>
            <person name="Daligault H."/>
            <person name="Chapman C."/>
            <person name="Bruce D."/>
            <person name="Karavis M."/>
            <person name="Krepps M."/>
            <person name="McGregor P.A."/>
            <person name="Hong C."/>
            <person name="Park K.H."/>
            <person name="Akmal A."/>
            <person name="Feldman A."/>
            <person name="Lin J.S."/>
            <person name="Chang W.E."/>
            <person name="Higgs B.W."/>
            <person name="Demirev P."/>
            <person name="Lindquist J."/>
            <person name="Liem A."/>
            <person name="Fochler E."/>
            <person name="Read T.D."/>
            <person name="Tapia R."/>
            <person name="Johnson S."/>
            <person name="Bishop-Lilly K.A."/>
            <person name="Detter C."/>
            <person name="Han C."/>
            <person name="Sozhamannan S."/>
            <person name="Rosenzweig C.N."/>
            <person name="Skowronski E.W."/>
        </authorList>
    </citation>
    <scope>NUCLEOTIDE SEQUENCE [LARGE SCALE GENOMIC DNA]</scope>
    <source>
        <strain evidence="2 3">AK5</strain>
    </source>
</reference>
<dbReference type="Pfam" id="PF04246">
    <property type="entry name" value="RseC_MucC"/>
    <property type="match status" value="1"/>
</dbReference>
<proteinExistence type="predicted"/>
<evidence type="ECO:0000256" key="1">
    <source>
        <dbReference type="SAM" id="Phobius"/>
    </source>
</evidence>
<organism evidence="2 3">
    <name type="scientific">Aliidiomarina haloalkalitolerans</name>
    <dbReference type="NCBI Taxonomy" id="859059"/>
    <lineage>
        <taxon>Bacteria</taxon>
        <taxon>Pseudomonadati</taxon>
        <taxon>Pseudomonadota</taxon>
        <taxon>Gammaproteobacteria</taxon>
        <taxon>Alteromonadales</taxon>
        <taxon>Idiomarinaceae</taxon>
        <taxon>Aliidiomarina</taxon>
    </lineage>
</organism>
<keyword evidence="3" id="KW-1185">Reference proteome</keyword>
<dbReference type="InterPro" id="IPR026268">
    <property type="entry name" value="RseC"/>
</dbReference>
<evidence type="ECO:0000313" key="2">
    <source>
        <dbReference type="EMBL" id="RUO21546.1"/>
    </source>
</evidence>
<name>A0A432VY24_9GAMM</name>
<feature type="transmembrane region" description="Helical" evidence="1">
    <location>
        <begin position="107"/>
        <end position="124"/>
    </location>
</feature>
<dbReference type="AlphaFoldDB" id="A0A432VY24"/>
<dbReference type="InterPro" id="IPR007359">
    <property type="entry name" value="SigmaE_reg_RseC_MucC"/>
</dbReference>
<comment type="caution">
    <text evidence="2">The sequence shown here is derived from an EMBL/GenBank/DDBJ whole genome shotgun (WGS) entry which is preliminary data.</text>
</comment>
<accession>A0A432VY24</accession>
<evidence type="ECO:0000313" key="3">
    <source>
        <dbReference type="Proteomes" id="UP000288212"/>
    </source>
</evidence>
<dbReference type="PANTHER" id="PTHR35867">
    <property type="entry name" value="PROTEIN RSEC"/>
    <property type="match status" value="1"/>
</dbReference>
<dbReference type="Proteomes" id="UP000288212">
    <property type="component" value="Unassembled WGS sequence"/>
</dbReference>
<feature type="transmembrane region" description="Helical" evidence="1">
    <location>
        <begin position="81"/>
        <end position="101"/>
    </location>
</feature>
<keyword evidence="1" id="KW-0812">Transmembrane</keyword>
<protein>
    <submittedName>
        <fullName evidence="2">Fis family transcriptional regulator</fullName>
    </submittedName>
</protein>